<name>A0A0H3DDN1_AMYMU</name>
<dbReference type="EMBL" id="CP002000">
    <property type="protein sequence ID" value="ADJ48791.1"/>
    <property type="molecule type" value="Genomic_DNA"/>
</dbReference>
<reference evidence="1 2" key="1">
    <citation type="journal article" date="2010" name="Cell Res.">
        <title>Complete genome sequence of the rifamycin SV-producing Amycolatopsis mediterranei U32 revealed its genetic characteristics in phylogeny and metabolism.</title>
        <authorList>
            <person name="Zhao W."/>
            <person name="Zhong Y."/>
            <person name="Yuan H."/>
            <person name="Wang J."/>
            <person name="Zheng H."/>
            <person name="Wang Y."/>
            <person name="Cen X."/>
            <person name="Xu F."/>
            <person name="Bai J."/>
            <person name="Han X."/>
            <person name="Lu G."/>
            <person name="Zhu Y."/>
            <person name="Shao Z."/>
            <person name="Yan H."/>
            <person name="Li C."/>
            <person name="Peng N."/>
            <person name="Zhang Z."/>
            <person name="Zhang Y."/>
            <person name="Lin W."/>
            <person name="Fan Y."/>
            <person name="Qin Z."/>
            <person name="Hu Y."/>
            <person name="Zhu B."/>
            <person name="Wang S."/>
            <person name="Ding X."/>
            <person name="Zhao G.P."/>
        </authorList>
    </citation>
    <scope>NUCLEOTIDE SEQUENCE [LARGE SCALE GENOMIC DNA]</scope>
    <source>
        <strain evidence="2">U-32</strain>
    </source>
</reference>
<evidence type="ECO:0000313" key="2">
    <source>
        <dbReference type="Proteomes" id="UP000000328"/>
    </source>
</evidence>
<gene>
    <name evidence="1" type="ordered locus">AMED_7073</name>
</gene>
<protein>
    <submittedName>
        <fullName evidence="1">Uncharacterized protein</fullName>
    </submittedName>
</protein>
<sequence length="129" mass="13406">MLLPVAVADIRRVELVRVGNSREWDEWDAVPGETLGSVVGADAAAIAGLVAGLPDGESMRCFSPAYALKAHGAEGVLVEIAFCFRCHNALVVVPGGGRPGLVAFEPDSPAGRALLARFKAVDRTTPTPA</sequence>
<dbReference type="eggNOG" id="ENOG5034A8N">
    <property type="taxonomic scope" value="Bacteria"/>
</dbReference>
<organism evidence="1 2">
    <name type="scientific">Amycolatopsis mediterranei (strain U-32)</name>
    <dbReference type="NCBI Taxonomy" id="749927"/>
    <lineage>
        <taxon>Bacteria</taxon>
        <taxon>Bacillati</taxon>
        <taxon>Actinomycetota</taxon>
        <taxon>Actinomycetes</taxon>
        <taxon>Pseudonocardiales</taxon>
        <taxon>Pseudonocardiaceae</taxon>
        <taxon>Amycolatopsis</taxon>
    </lineage>
</organism>
<proteinExistence type="predicted"/>
<dbReference type="AlphaFoldDB" id="A0A0H3DDN1"/>
<dbReference type="OrthoDB" id="3626041at2"/>
<accession>A0A0H3DDN1</accession>
<evidence type="ECO:0000313" key="1">
    <source>
        <dbReference type="EMBL" id="ADJ48791.1"/>
    </source>
</evidence>
<dbReference type="HOGENOM" id="CLU_1884664_0_0_11"/>
<dbReference type="Proteomes" id="UP000000328">
    <property type="component" value="Chromosome"/>
</dbReference>
<dbReference type="RefSeq" id="WP_013228836.1">
    <property type="nucleotide sequence ID" value="NC_014318.1"/>
</dbReference>
<dbReference type="PATRIC" id="fig|749927.5.peg.7355"/>
<dbReference type="KEGG" id="amd:AMED_7073"/>